<organism evidence="1 2">
    <name type="scientific">Rubroshorea leprosula</name>
    <dbReference type="NCBI Taxonomy" id="152421"/>
    <lineage>
        <taxon>Eukaryota</taxon>
        <taxon>Viridiplantae</taxon>
        <taxon>Streptophyta</taxon>
        <taxon>Embryophyta</taxon>
        <taxon>Tracheophyta</taxon>
        <taxon>Spermatophyta</taxon>
        <taxon>Magnoliopsida</taxon>
        <taxon>eudicotyledons</taxon>
        <taxon>Gunneridae</taxon>
        <taxon>Pentapetalae</taxon>
        <taxon>rosids</taxon>
        <taxon>malvids</taxon>
        <taxon>Malvales</taxon>
        <taxon>Dipterocarpaceae</taxon>
        <taxon>Rubroshorea</taxon>
    </lineage>
</organism>
<keyword evidence="2" id="KW-1185">Reference proteome</keyword>
<accession>A0AAV5JML2</accession>
<reference evidence="1 2" key="1">
    <citation type="journal article" date="2021" name="Commun. Biol.">
        <title>The genome of Shorea leprosula (Dipterocarpaceae) highlights the ecological relevance of drought in aseasonal tropical rainforests.</title>
        <authorList>
            <person name="Ng K.K.S."/>
            <person name="Kobayashi M.J."/>
            <person name="Fawcett J.A."/>
            <person name="Hatakeyama M."/>
            <person name="Paape T."/>
            <person name="Ng C.H."/>
            <person name="Ang C.C."/>
            <person name="Tnah L.H."/>
            <person name="Lee C.T."/>
            <person name="Nishiyama T."/>
            <person name="Sese J."/>
            <person name="O'Brien M.J."/>
            <person name="Copetti D."/>
            <person name="Mohd Noor M.I."/>
            <person name="Ong R.C."/>
            <person name="Putra M."/>
            <person name="Sireger I.Z."/>
            <person name="Indrioko S."/>
            <person name="Kosugi Y."/>
            <person name="Izuno A."/>
            <person name="Isagi Y."/>
            <person name="Lee S.L."/>
            <person name="Shimizu K.K."/>
        </authorList>
    </citation>
    <scope>NUCLEOTIDE SEQUENCE [LARGE SCALE GENOMIC DNA]</scope>
    <source>
        <strain evidence="1">214</strain>
    </source>
</reference>
<proteinExistence type="predicted"/>
<dbReference type="Pfam" id="PF00833">
    <property type="entry name" value="Ribosomal_S17e"/>
    <property type="match status" value="1"/>
</dbReference>
<dbReference type="GO" id="GO:0003735">
    <property type="term" value="F:structural constituent of ribosome"/>
    <property type="evidence" value="ECO:0007669"/>
    <property type="project" value="InterPro"/>
</dbReference>
<dbReference type="Proteomes" id="UP001054252">
    <property type="component" value="Unassembled WGS sequence"/>
</dbReference>
<name>A0AAV5JML2_9ROSI</name>
<dbReference type="AlphaFoldDB" id="A0AAV5JML2"/>
<sequence length="58" mass="6344">MDFVPDESAIKTDHIKVDKETADMLSALGESELPGLVEEVPIEALKKRILARASIGHE</sequence>
<dbReference type="PANTHER" id="PTHR10732:SF26">
    <property type="entry name" value="SMALL RIBOSOMAL SUBUNIT PROTEIN ES17W"/>
    <property type="match status" value="1"/>
</dbReference>
<dbReference type="GO" id="GO:0006412">
    <property type="term" value="P:translation"/>
    <property type="evidence" value="ECO:0007669"/>
    <property type="project" value="InterPro"/>
</dbReference>
<evidence type="ECO:0000313" key="1">
    <source>
        <dbReference type="EMBL" id="GKV12603.1"/>
    </source>
</evidence>
<comment type="caution">
    <text evidence="1">The sequence shown here is derived from an EMBL/GenBank/DDBJ whole genome shotgun (WGS) entry which is preliminary data.</text>
</comment>
<dbReference type="GO" id="GO:0005840">
    <property type="term" value="C:ribosome"/>
    <property type="evidence" value="ECO:0007669"/>
    <property type="project" value="InterPro"/>
</dbReference>
<dbReference type="EMBL" id="BPVZ01000037">
    <property type="protein sequence ID" value="GKV12603.1"/>
    <property type="molecule type" value="Genomic_DNA"/>
</dbReference>
<evidence type="ECO:0000313" key="2">
    <source>
        <dbReference type="Proteomes" id="UP001054252"/>
    </source>
</evidence>
<gene>
    <name evidence="1" type="ORF">SLEP1_g23725</name>
</gene>
<dbReference type="InterPro" id="IPR001210">
    <property type="entry name" value="Ribosomal_eS17"/>
</dbReference>
<protein>
    <submittedName>
        <fullName evidence="1">Uncharacterized protein</fullName>
    </submittedName>
</protein>
<dbReference type="PANTHER" id="PTHR10732">
    <property type="entry name" value="40S RIBOSOMAL PROTEIN S17"/>
    <property type="match status" value="1"/>
</dbReference>